<evidence type="ECO:0000259" key="1">
    <source>
        <dbReference type="SMART" id="SM00881"/>
    </source>
</evidence>
<name>A0ABT0YEC8_9ACTN</name>
<dbReference type="InterPro" id="IPR016102">
    <property type="entry name" value="Succinyl-CoA_synth-like"/>
</dbReference>
<dbReference type="PANTHER" id="PTHR42793">
    <property type="entry name" value="COA BINDING DOMAIN CONTAINING PROTEIN"/>
    <property type="match status" value="1"/>
</dbReference>
<comment type="caution">
    <text evidence="2">The sequence shown here is derived from an EMBL/GenBank/DDBJ whole genome shotgun (WGS) entry which is preliminary data.</text>
</comment>
<feature type="domain" description="CoA-binding" evidence="1">
    <location>
        <begin position="1"/>
        <end position="82"/>
    </location>
</feature>
<accession>A0ABT0YEC8</accession>
<protein>
    <submittedName>
        <fullName evidence="2">CoA-binding protein</fullName>
    </submittedName>
</protein>
<dbReference type="InterPro" id="IPR036291">
    <property type="entry name" value="NAD(P)-bd_dom_sf"/>
</dbReference>
<evidence type="ECO:0000313" key="3">
    <source>
        <dbReference type="Proteomes" id="UP001523216"/>
    </source>
</evidence>
<dbReference type="SMART" id="SM00881">
    <property type="entry name" value="CoA_binding"/>
    <property type="match status" value="1"/>
</dbReference>
<organism evidence="2 3">
    <name type="scientific">Paractinoplanes hotanensis</name>
    <dbReference type="NCBI Taxonomy" id="2906497"/>
    <lineage>
        <taxon>Bacteria</taxon>
        <taxon>Bacillati</taxon>
        <taxon>Actinomycetota</taxon>
        <taxon>Actinomycetes</taxon>
        <taxon>Micromonosporales</taxon>
        <taxon>Micromonosporaceae</taxon>
        <taxon>Paractinoplanes</taxon>
    </lineage>
</organism>
<reference evidence="2 3" key="1">
    <citation type="submission" date="2022-06" db="EMBL/GenBank/DDBJ databases">
        <title>Actinoplanes abujensis sp. nov., isolated from Nigerian arid soil.</title>
        <authorList>
            <person name="Ding P."/>
        </authorList>
    </citation>
    <scope>NUCLEOTIDE SEQUENCE [LARGE SCALE GENOMIC DNA]</scope>
    <source>
        <strain evidence="3">TRM88002</strain>
    </source>
</reference>
<dbReference type="InterPro" id="IPR003781">
    <property type="entry name" value="CoA-bd"/>
</dbReference>
<dbReference type="Pfam" id="PF13607">
    <property type="entry name" value="Succ_CoA_lig"/>
    <property type="match status" value="1"/>
</dbReference>
<dbReference type="Proteomes" id="UP001523216">
    <property type="component" value="Unassembled WGS sequence"/>
</dbReference>
<dbReference type="InterPro" id="IPR032875">
    <property type="entry name" value="Succ_CoA_lig_flav_dom"/>
</dbReference>
<proteinExistence type="predicted"/>
<keyword evidence="3" id="KW-1185">Reference proteome</keyword>
<evidence type="ECO:0000313" key="2">
    <source>
        <dbReference type="EMBL" id="MCM4084401.1"/>
    </source>
</evidence>
<sequence length="408" mass="42371">MQQHGLAGYEVLRALRDYGFRGRLYPVHESGRPVCGIPGHRTIAELPAATDLIVVAAGGGQATDAVREAGRCGIAGAVVLGVADTQENRELEQVARDYRISLVGPGSFGVFNTDPRVRLDATLSRARPPRGGLALACQSSAVGVALLEHVTRNGCGVASFVSVGDGRDLGDAGSIAYWYHDAHTRAVALFPDTPGDPQRLAAAVEPLSQRKPVLVVGGTGPDSIIAGSMEADSGIIHTSSLDEVTDAARMLVSQPLPAGNRLGIVGNAGALTAVAANTALAHGFVMPSGVGADVDIEAGAAEIAAAVDTVAGTGQVDMVLALVVGTRANCPAAIMTALAHTLDRRPGLTAAVVLAGSPDDIHRVGIRDIPVYRQQDRAIRALAHTHRYAIWRRSSAHDNLRRLRAGRP</sequence>
<dbReference type="SUPFAM" id="SSF52210">
    <property type="entry name" value="Succinyl-CoA synthetase domains"/>
    <property type="match status" value="2"/>
</dbReference>
<dbReference type="PANTHER" id="PTHR42793:SF1">
    <property type="entry name" value="PEPTIDYL-LYSINE N-ACETYLTRANSFERASE PATZ"/>
    <property type="match status" value="1"/>
</dbReference>
<gene>
    <name evidence="2" type="ORF">LXN57_43390</name>
</gene>
<dbReference type="EMBL" id="JAMQOL010000076">
    <property type="protein sequence ID" value="MCM4084401.1"/>
    <property type="molecule type" value="Genomic_DNA"/>
</dbReference>
<dbReference type="Pfam" id="PF13380">
    <property type="entry name" value="CoA_binding_2"/>
    <property type="match status" value="1"/>
</dbReference>
<dbReference type="Gene3D" id="3.40.50.720">
    <property type="entry name" value="NAD(P)-binding Rossmann-like Domain"/>
    <property type="match status" value="1"/>
</dbReference>
<dbReference type="SUPFAM" id="SSF51735">
    <property type="entry name" value="NAD(P)-binding Rossmann-fold domains"/>
    <property type="match status" value="1"/>
</dbReference>
<dbReference type="Gene3D" id="3.40.50.261">
    <property type="entry name" value="Succinyl-CoA synthetase domains"/>
    <property type="match status" value="2"/>
</dbReference>